<accession>A0A4U5PEN8</accession>
<feature type="transmembrane region" description="Helical" evidence="1">
    <location>
        <begin position="38"/>
        <end position="56"/>
    </location>
</feature>
<protein>
    <submittedName>
        <fullName evidence="2">Uncharacterized protein</fullName>
    </submittedName>
</protein>
<dbReference type="AlphaFoldDB" id="A0A4U5PEN8"/>
<keyword evidence="1" id="KW-1133">Transmembrane helix</keyword>
<evidence type="ECO:0000313" key="2">
    <source>
        <dbReference type="EMBL" id="TKR94979.1"/>
    </source>
</evidence>
<dbReference type="Proteomes" id="UP000298663">
    <property type="component" value="Unassembled WGS sequence"/>
</dbReference>
<comment type="caution">
    <text evidence="2">The sequence shown here is derived from an EMBL/GenBank/DDBJ whole genome shotgun (WGS) entry which is preliminary data.</text>
</comment>
<organism evidence="2 3">
    <name type="scientific">Steinernema carpocapsae</name>
    <name type="common">Entomopathogenic nematode</name>
    <dbReference type="NCBI Taxonomy" id="34508"/>
    <lineage>
        <taxon>Eukaryota</taxon>
        <taxon>Metazoa</taxon>
        <taxon>Ecdysozoa</taxon>
        <taxon>Nematoda</taxon>
        <taxon>Chromadorea</taxon>
        <taxon>Rhabditida</taxon>
        <taxon>Tylenchina</taxon>
        <taxon>Panagrolaimomorpha</taxon>
        <taxon>Strongyloidoidea</taxon>
        <taxon>Steinernematidae</taxon>
        <taxon>Steinernema</taxon>
    </lineage>
</organism>
<keyword evidence="1" id="KW-0812">Transmembrane</keyword>
<name>A0A4U5PEN8_STECR</name>
<reference evidence="2 3" key="1">
    <citation type="journal article" date="2015" name="Genome Biol.">
        <title>Comparative genomics of Steinernema reveals deeply conserved gene regulatory networks.</title>
        <authorList>
            <person name="Dillman A.R."/>
            <person name="Macchietto M."/>
            <person name="Porter C.F."/>
            <person name="Rogers A."/>
            <person name="Williams B."/>
            <person name="Antoshechkin I."/>
            <person name="Lee M.M."/>
            <person name="Goodwin Z."/>
            <person name="Lu X."/>
            <person name="Lewis E.E."/>
            <person name="Goodrich-Blair H."/>
            <person name="Stock S.P."/>
            <person name="Adams B.J."/>
            <person name="Sternberg P.W."/>
            <person name="Mortazavi A."/>
        </authorList>
    </citation>
    <scope>NUCLEOTIDE SEQUENCE [LARGE SCALE GENOMIC DNA]</scope>
    <source>
        <strain evidence="2 3">ALL</strain>
    </source>
</reference>
<gene>
    <name evidence="2" type="ORF">L596_009204</name>
</gene>
<dbReference type="EMBL" id="AZBU02000002">
    <property type="protein sequence ID" value="TKR94979.1"/>
    <property type="molecule type" value="Genomic_DNA"/>
</dbReference>
<reference evidence="2 3" key="2">
    <citation type="journal article" date="2019" name="G3 (Bethesda)">
        <title>Hybrid Assembly of the Genome of the Entomopathogenic Nematode Steinernema carpocapsae Identifies the X-Chromosome.</title>
        <authorList>
            <person name="Serra L."/>
            <person name="Macchietto M."/>
            <person name="Macias-Munoz A."/>
            <person name="McGill C.J."/>
            <person name="Rodriguez I.M."/>
            <person name="Rodriguez B."/>
            <person name="Murad R."/>
            <person name="Mortazavi A."/>
        </authorList>
    </citation>
    <scope>NUCLEOTIDE SEQUENCE [LARGE SCALE GENOMIC DNA]</scope>
    <source>
        <strain evidence="2 3">ALL</strain>
    </source>
</reference>
<proteinExistence type="predicted"/>
<keyword evidence="1" id="KW-0472">Membrane</keyword>
<keyword evidence="3" id="KW-1185">Reference proteome</keyword>
<evidence type="ECO:0000313" key="3">
    <source>
        <dbReference type="Proteomes" id="UP000298663"/>
    </source>
</evidence>
<evidence type="ECO:0000256" key="1">
    <source>
        <dbReference type="SAM" id="Phobius"/>
    </source>
</evidence>
<sequence>MPYKTRKENAVIVAWIATSTPKPLEPGSNPFSQSFSDYAITFCFAFCPCFTCFSSLKSLFFRSRDTQYAVPFAATRTRPHQMTPLRFRLELKQESQLFIVFFAPPCLPLITLVSNRLS</sequence>